<dbReference type="SUPFAM" id="SSF55785">
    <property type="entry name" value="PYP-like sensor domain (PAS domain)"/>
    <property type="match status" value="1"/>
</dbReference>
<evidence type="ECO:0000313" key="3">
    <source>
        <dbReference type="EMBL" id="BDZ42811.1"/>
    </source>
</evidence>
<protein>
    <recommendedName>
        <fullName evidence="2">PAC domain-containing protein</fullName>
    </recommendedName>
</protein>
<dbReference type="Proteomes" id="UP001321475">
    <property type="component" value="Chromosome"/>
</dbReference>
<evidence type="ECO:0000259" key="2">
    <source>
        <dbReference type="PROSITE" id="PS50113"/>
    </source>
</evidence>
<organism evidence="3 4">
    <name type="scientific">Paraoerskovia sediminicola</name>
    <dbReference type="NCBI Taxonomy" id="1138587"/>
    <lineage>
        <taxon>Bacteria</taxon>
        <taxon>Bacillati</taxon>
        <taxon>Actinomycetota</taxon>
        <taxon>Actinomycetes</taxon>
        <taxon>Micrococcales</taxon>
        <taxon>Cellulomonadaceae</taxon>
        <taxon>Paraoerskovia</taxon>
    </lineage>
</organism>
<feature type="region of interest" description="Disordered" evidence="1">
    <location>
        <begin position="192"/>
        <end position="235"/>
    </location>
</feature>
<evidence type="ECO:0000313" key="4">
    <source>
        <dbReference type="Proteomes" id="UP001321475"/>
    </source>
</evidence>
<dbReference type="InterPro" id="IPR035965">
    <property type="entry name" value="PAS-like_dom_sf"/>
</dbReference>
<reference evidence="4" key="1">
    <citation type="journal article" date="2019" name="Int. J. Syst. Evol. Microbiol.">
        <title>The Global Catalogue of Microorganisms (GCM) 10K type strain sequencing project: providing services to taxonomists for standard genome sequencing and annotation.</title>
        <authorList>
            <consortium name="The Broad Institute Genomics Platform"/>
            <consortium name="The Broad Institute Genome Sequencing Center for Infectious Disease"/>
            <person name="Wu L."/>
            <person name="Ma J."/>
        </authorList>
    </citation>
    <scope>NUCLEOTIDE SEQUENCE [LARGE SCALE GENOMIC DNA]</scope>
    <source>
        <strain evidence="4">NBRC 108565</strain>
    </source>
</reference>
<proteinExistence type="predicted"/>
<gene>
    <name evidence="3" type="ORF">GCM10025865_21100</name>
</gene>
<keyword evidence="4" id="KW-1185">Reference proteome</keyword>
<dbReference type="InterPro" id="IPR000014">
    <property type="entry name" value="PAS"/>
</dbReference>
<dbReference type="CDD" id="cd00130">
    <property type="entry name" value="PAS"/>
    <property type="match status" value="1"/>
</dbReference>
<dbReference type="Gene3D" id="3.30.450.20">
    <property type="entry name" value="PAS domain"/>
    <property type="match status" value="1"/>
</dbReference>
<dbReference type="NCBIfam" id="TIGR00229">
    <property type="entry name" value="sensory_box"/>
    <property type="match status" value="1"/>
</dbReference>
<dbReference type="EMBL" id="AP027729">
    <property type="protein sequence ID" value="BDZ42811.1"/>
    <property type="molecule type" value="Genomic_DNA"/>
</dbReference>
<feature type="compositionally biased region" description="Low complexity" evidence="1">
    <location>
        <begin position="202"/>
        <end position="214"/>
    </location>
</feature>
<sequence length="235" mass="25200">MADVPTEPVAVPALPTLGLSPVMVGLMDELAQTMFCAKDVDGRYVAVNRVFVMRTNARSRREVLGRTAADLFVPQLAERYAQQDAEVLRSGRPLRNELELIRRLGGTAGWFLTSKHPVHDASGRVTGLVSVSQDLHEADADDATMDSMSRLVAAVAERLDEQLTAPRLAALAGCSVDVLDRRVRRVFSSRRASSCCGPGSTAPPSCSPRGCCPSPTSPPSPASTTSRRSPGRSRD</sequence>
<dbReference type="Pfam" id="PF08448">
    <property type="entry name" value="PAS_4"/>
    <property type="match status" value="1"/>
</dbReference>
<dbReference type="InterPro" id="IPR000700">
    <property type="entry name" value="PAS-assoc_C"/>
</dbReference>
<feature type="domain" description="PAC" evidence="2">
    <location>
        <begin position="94"/>
        <end position="147"/>
    </location>
</feature>
<dbReference type="InterPro" id="IPR013656">
    <property type="entry name" value="PAS_4"/>
</dbReference>
<dbReference type="PROSITE" id="PS50113">
    <property type="entry name" value="PAC"/>
    <property type="match status" value="1"/>
</dbReference>
<name>A0ABN6XGS5_9CELL</name>
<evidence type="ECO:0000256" key="1">
    <source>
        <dbReference type="SAM" id="MobiDB-lite"/>
    </source>
</evidence>
<accession>A0ABN6XGS5</accession>